<proteinExistence type="predicted"/>
<dbReference type="SUPFAM" id="SSF52540">
    <property type="entry name" value="P-loop containing nucleoside triphosphate hydrolases"/>
    <property type="match status" value="2"/>
</dbReference>
<dbReference type="GO" id="GO:0016787">
    <property type="term" value="F:hydrolase activity"/>
    <property type="evidence" value="ECO:0007669"/>
    <property type="project" value="UniProtKB-KW"/>
</dbReference>
<dbReference type="InterPro" id="IPR049730">
    <property type="entry name" value="SNF2/RAD54-like_C"/>
</dbReference>
<keyword evidence="5" id="KW-0347">Helicase</keyword>
<dbReference type="PANTHER" id="PTHR45629:SF7">
    <property type="entry name" value="DNA EXCISION REPAIR PROTEIN ERCC-6-RELATED"/>
    <property type="match status" value="1"/>
</dbReference>
<dbReference type="GO" id="GO:0004386">
    <property type="term" value="F:helicase activity"/>
    <property type="evidence" value="ECO:0007669"/>
    <property type="project" value="UniProtKB-KW"/>
</dbReference>
<keyword evidence="1 5" id="KW-0378">Hydrolase</keyword>
<dbReference type="InterPro" id="IPR050496">
    <property type="entry name" value="SNF2_RAD54_helicase_repair"/>
</dbReference>
<dbReference type="InterPro" id="IPR038718">
    <property type="entry name" value="SNF2-like_sf"/>
</dbReference>
<protein>
    <submittedName>
        <fullName evidence="5">DEAD/DEAH box helicase</fullName>
        <ecNumber evidence="5">3.6.4.-</ecNumber>
    </submittedName>
</protein>
<feature type="domain" description="Helicase ATP-binding" evidence="3">
    <location>
        <begin position="551"/>
        <end position="720"/>
    </location>
</feature>
<dbReference type="InterPro" id="IPR001650">
    <property type="entry name" value="Helicase_C-like"/>
</dbReference>
<dbReference type="GO" id="GO:0015616">
    <property type="term" value="F:DNA translocase activity"/>
    <property type="evidence" value="ECO:0007669"/>
    <property type="project" value="TreeGrafter"/>
</dbReference>
<evidence type="ECO:0000259" key="4">
    <source>
        <dbReference type="PROSITE" id="PS51194"/>
    </source>
</evidence>
<dbReference type="RefSeq" id="WP_284826439.1">
    <property type="nucleotide sequence ID" value="NZ_JASOOY020000004.1"/>
</dbReference>
<dbReference type="EMBL" id="JASOOY020000004">
    <property type="protein sequence ID" value="MEO3716255.1"/>
    <property type="molecule type" value="Genomic_DNA"/>
</dbReference>
<keyword evidence="5" id="KW-0067">ATP-binding</keyword>
<dbReference type="Pfam" id="PF12419">
    <property type="entry name" value="DUF3670"/>
    <property type="match status" value="1"/>
</dbReference>
<sequence>MDQVAKSAVPLLLHAVWKDDSGLHLWVERPEGHRIIADVDLLEVPAHQRRLFAVLDQRSRAQLTLKLRTPKGRAVEKAVPTWVFPPWTAVTALVKLQEEVSSAAMAPDLRFFVDVVQGLDAFARSGRALVALTWEDNEWWPTWRMSEGLSEIAWQSQVISRTPPVLIDNGGATVAEDFINRMFHWVTNALLADLDEPAEQRQSFVRSLLQSQSLGRATPGVAQSLAKWRLSADGEDVRLQLMVQEPVGFEGQLEDLPDVDLPQLLELRDRADEEGGSVTRFNPRSAAVEHETLWPLRMYYRIGVAAPERLNPEMCRRSVLSLLRPQLLAAQEAFPTLKYAKAAGHPGLDLLLTSEQLIELMTDGISQLAKVDIDVMLPPNWKSVETTLQLHTEVVQLDPTGPAGRRSEPKLGFDQLVDYEWKLAVGDAVLTEAEMRELAASSTGLVHLRDHWVHANPEVAREALKFLVEQTKAGEETGKGQATLKELVFDGGLESQAPAAVPVAPRDPSWLKALVSKYSDGSTTLAESVEVPPSFVGELREYQQRGVEWLADMSNRGFGVILADDMGLGKTVQILALLEYERCRRQADATGQEHKTSLLVVPTGVLRNWAAEAAKFTPELKVGLLHGSNRPHGGELQEFIGKHDVVVTTYGVATRDVNELAQVQWDHVIADEAQAIKNPNAQVSRALRSLGSRHNIAMTGTPVENDLGELRTIMDFCNPGMLGSANAFRNKFAIPIERDGNAEMLLQLQSITAPFILRRLKSDPAIAPDLPKKNEQVEMVPLTTEQAFLYQEAVKDIEDKLKRSKRNRSGNFGRKSIILGGIMKLKQICNHPAHYQHDGSGLLNHGQHRSGKVARLEELVDEIVQNGERALVFTQFVEFGKMLAPHFSKRLGVDIPFIQGAMTPAQREKVVAEFNAPDGPPIILLSTLAAGVGINLVAANHVIHIDRWWNPAVENQATDRSYRIGQRKDVHVHKLVSVGTLEERIDELIFEKAELADAVVRAGETKLTEMDFHRLRSLWQLDKEKIQSLRESMDAAEPKSGGAVTGRVNPEATALDSATSDDDSIPNNVTPFRAQKRWY</sequence>
<dbReference type="InterPro" id="IPR014001">
    <property type="entry name" value="Helicase_ATP-bd"/>
</dbReference>
<dbReference type="Gene3D" id="3.40.50.300">
    <property type="entry name" value="P-loop containing nucleotide triphosphate hydrolases"/>
    <property type="match status" value="1"/>
</dbReference>
<evidence type="ECO:0000313" key="5">
    <source>
        <dbReference type="EMBL" id="MEO3716255.1"/>
    </source>
</evidence>
<organism evidence="5 6">
    <name type="scientific">Corynebacterium amycolatum</name>
    <dbReference type="NCBI Taxonomy" id="43765"/>
    <lineage>
        <taxon>Bacteria</taxon>
        <taxon>Bacillati</taxon>
        <taxon>Actinomycetota</taxon>
        <taxon>Actinomycetes</taxon>
        <taxon>Mycobacteriales</taxon>
        <taxon>Corynebacteriaceae</taxon>
        <taxon>Corynebacterium</taxon>
    </lineage>
</organism>
<dbReference type="PROSITE" id="PS51192">
    <property type="entry name" value="HELICASE_ATP_BIND_1"/>
    <property type="match status" value="1"/>
</dbReference>
<dbReference type="CDD" id="cd18793">
    <property type="entry name" value="SF2_C_SNF"/>
    <property type="match status" value="1"/>
</dbReference>
<evidence type="ECO:0000259" key="3">
    <source>
        <dbReference type="PROSITE" id="PS51192"/>
    </source>
</evidence>
<dbReference type="InterPro" id="IPR000330">
    <property type="entry name" value="SNF2_N"/>
</dbReference>
<dbReference type="InterPro" id="IPR027417">
    <property type="entry name" value="P-loop_NTPase"/>
</dbReference>
<dbReference type="SMART" id="SM00487">
    <property type="entry name" value="DEXDc"/>
    <property type="match status" value="1"/>
</dbReference>
<accession>A0AAW9SSW1</accession>
<evidence type="ECO:0000313" key="6">
    <source>
        <dbReference type="Proteomes" id="UP001223646"/>
    </source>
</evidence>
<feature type="region of interest" description="Disordered" evidence="2">
    <location>
        <begin position="1031"/>
        <end position="1069"/>
    </location>
</feature>
<dbReference type="AlphaFoldDB" id="A0AAW9SSW1"/>
<dbReference type="Pfam" id="PF00271">
    <property type="entry name" value="Helicase_C"/>
    <property type="match status" value="1"/>
</dbReference>
<dbReference type="PANTHER" id="PTHR45629">
    <property type="entry name" value="SNF2/RAD54 FAMILY MEMBER"/>
    <property type="match status" value="1"/>
</dbReference>
<reference evidence="5" key="1">
    <citation type="submission" date="2023-05" db="EMBL/GenBank/DDBJ databases">
        <authorList>
            <person name="Du J."/>
        </authorList>
    </citation>
    <scope>NUCLEOTIDE SEQUENCE</scope>
    <source>
        <strain evidence="5">UMB1064</strain>
    </source>
</reference>
<name>A0AAW9SSW1_CORAY</name>
<evidence type="ECO:0000256" key="2">
    <source>
        <dbReference type="SAM" id="MobiDB-lite"/>
    </source>
</evidence>
<dbReference type="InterPro" id="IPR022138">
    <property type="entry name" value="DUF3670"/>
</dbReference>
<dbReference type="Gene3D" id="3.40.50.10810">
    <property type="entry name" value="Tandem AAA-ATPase domain"/>
    <property type="match status" value="1"/>
</dbReference>
<dbReference type="PROSITE" id="PS51194">
    <property type="entry name" value="HELICASE_CTER"/>
    <property type="match status" value="1"/>
</dbReference>
<dbReference type="SMART" id="SM00490">
    <property type="entry name" value="HELICc"/>
    <property type="match status" value="1"/>
</dbReference>
<dbReference type="EC" id="3.6.4.-" evidence="5"/>
<evidence type="ECO:0000256" key="1">
    <source>
        <dbReference type="ARBA" id="ARBA00022801"/>
    </source>
</evidence>
<dbReference type="Pfam" id="PF00176">
    <property type="entry name" value="SNF2-rel_dom"/>
    <property type="match status" value="1"/>
</dbReference>
<comment type="caution">
    <text evidence="5">The sequence shown here is derived from an EMBL/GenBank/DDBJ whole genome shotgun (WGS) entry which is preliminary data.</text>
</comment>
<reference evidence="5" key="2">
    <citation type="submission" date="2024-05" db="EMBL/GenBank/DDBJ databases">
        <authorList>
            <person name="Wolfe A."/>
        </authorList>
    </citation>
    <scope>NUCLEOTIDE SEQUENCE</scope>
    <source>
        <strain evidence="5">UMB1064</strain>
    </source>
</reference>
<feature type="domain" description="Helicase C-terminal" evidence="4">
    <location>
        <begin position="855"/>
        <end position="1013"/>
    </location>
</feature>
<dbReference type="GO" id="GO:0005524">
    <property type="term" value="F:ATP binding"/>
    <property type="evidence" value="ECO:0007669"/>
    <property type="project" value="InterPro"/>
</dbReference>
<dbReference type="Proteomes" id="UP001223646">
    <property type="component" value="Unassembled WGS sequence"/>
</dbReference>
<keyword evidence="5" id="KW-0547">Nucleotide-binding</keyword>
<gene>
    <name evidence="5" type="ORF">QP460_001435</name>
</gene>